<dbReference type="InterPro" id="IPR058626">
    <property type="entry name" value="MdtA-like_b-barrel"/>
</dbReference>
<evidence type="ECO:0000313" key="13">
    <source>
        <dbReference type="EMBL" id="ONG58272.1"/>
    </source>
</evidence>
<dbReference type="Gene3D" id="2.40.420.20">
    <property type="match status" value="1"/>
</dbReference>
<dbReference type="RefSeq" id="WP_076955938.1">
    <property type="nucleotide sequence ID" value="NZ_MLCO01000020.1"/>
</dbReference>
<dbReference type="NCBIfam" id="TIGR01730">
    <property type="entry name" value="RND_mfp"/>
    <property type="match status" value="1"/>
</dbReference>
<evidence type="ECO:0000256" key="4">
    <source>
        <dbReference type="ARBA" id="ARBA00022475"/>
    </source>
</evidence>
<dbReference type="PANTHER" id="PTHR30469:SF36">
    <property type="entry name" value="BLL3903 PROTEIN"/>
    <property type="match status" value="1"/>
</dbReference>
<feature type="domain" description="Multidrug resistance protein MdtA-like beta-barrel" evidence="11">
    <location>
        <begin position="233"/>
        <end position="321"/>
    </location>
</feature>
<evidence type="ECO:0000256" key="7">
    <source>
        <dbReference type="SAM" id="MobiDB-lite"/>
    </source>
</evidence>
<dbReference type="Proteomes" id="UP000188879">
    <property type="component" value="Unassembled WGS sequence"/>
</dbReference>
<dbReference type="GO" id="GO:1990281">
    <property type="term" value="C:efflux pump complex"/>
    <property type="evidence" value="ECO:0007669"/>
    <property type="project" value="TreeGrafter"/>
</dbReference>
<dbReference type="Pfam" id="PF25967">
    <property type="entry name" value="RND-MFP_C"/>
    <property type="match status" value="1"/>
</dbReference>
<name>A0A1V2H7H3_9PROT</name>
<keyword evidence="14" id="KW-1185">Reference proteome</keyword>
<dbReference type="Gene3D" id="2.40.50.100">
    <property type="match status" value="1"/>
</dbReference>
<dbReference type="GO" id="GO:0015562">
    <property type="term" value="F:efflux transmembrane transporter activity"/>
    <property type="evidence" value="ECO:0007669"/>
    <property type="project" value="TreeGrafter"/>
</dbReference>
<gene>
    <name evidence="13" type="ORF">BKE38_03200</name>
</gene>
<feature type="domain" description="Multidrug resistance protein MdtA-like barrel-sandwich hybrid" evidence="10">
    <location>
        <begin position="86"/>
        <end position="227"/>
    </location>
</feature>
<keyword evidence="4" id="KW-1003">Cell membrane</keyword>
<feature type="transmembrane region" description="Helical" evidence="8">
    <location>
        <begin position="7"/>
        <end position="24"/>
    </location>
</feature>
<keyword evidence="8" id="KW-1133">Transmembrane helix</keyword>
<dbReference type="Pfam" id="PF25944">
    <property type="entry name" value="Beta-barrel_RND"/>
    <property type="match status" value="1"/>
</dbReference>
<feature type="domain" description="Multidrug resistance protein MdtA-like alpha-helical hairpin" evidence="9">
    <location>
        <begin position="127"/>
        <end position="194"/>
    </location>
</feature>
<comment type="caution">
    <text evidence="13">The sequence shown here is derived from an EMBL/GenBank/DDBJ whole genome shotgun (WGS) entry which is preliminary data.</text>
</comment>
<comment type="similarity">
    <text evidence="2">Belongs to the membrane fusion protein (MFP) (TC 8.A.1) family.</text>
</comment>
<evidence type="ECO:0000256" key="6">
    <source>
        <dbReference type="ARBA" id="ARBA00023136"/>
    </source>
</evidence>
<sequence>MALPRTLLVLTGLAILGGGGYYYWKTRMQPAAEGQAAAPTGPGAGRRGSGGPGGAGGMAVPVTLGAASRKDLVLTLDALGTVQAMNTVTVRSKVSGQLMDILFQEGQEVEKGAVLARIDDRTYAAALAQAVAQKAYNAAQLSNARLDLQRYEGLLRANGVTRQQVDTQRAQVAMYEAQVQQDQAAIDNARAQLDDTVIRAPFAGRVGIRAVDIGNLVASGDTNGIVTLAQFAPIAVNFTLPQQELPRLLAAMQAGPVPVETVPTPSSAPGGPGQAAERGTVLTVGNLVDATTGSIAVKASFPNERRQLWPGAFVTLRLPVQTIRDALVVPLVAIQQGPAGSFVFVAKDDSTIEQRNVTLGATTRSEAAIQTGLQAGERVVTSGAQRLNNGSRIAEVRPGGAAAGGVAAPGEGAQPGAGNPQNPPPASGERPARRRENR</sequence>
<evidence type="ECO:0000259" key="9">
    <source>
        <dbReference type="Pfam" id="PF25876"/>
    </source>
</evidence>
<dbReference type="InterPro" id="IPR058627">
    <property type="entry name" value="MdtA-like_C"/>
</dbReference>
<proteinExistence type="inferred from homology"/>
<dbReference type="Gene3D" id="1.10.287.470">
    <property type="entry name" value="Helix hairpin bin"/>
    <property type="match status" value="1"/>
</dbReference>
<organism evidence="13 14">
    <name type="scientific">Teichococcus deserti</name>
    <dbReference type="NCBI Taxonomy" id="1817963"/>
    <lineage>
        <taxon>Bacteria</taxon>
        <taxon>Pseudomonadati</taxon>
        <taxon>Pseudomonadota</taxon>
        <taxon>Alphaproteobacteria</taxon>
        <taxon>Acetobacterales</taxon>
        <taxon>Roseomonadaceae</taxon>
        <taxon>Roseomonas</taxon>
    </lineage>
</organism>
<evidence type="ECO:0000256" key="1">
    <source>
        <dbReference type="ARBA" id="ARBA00004236"/>
    </source>
</evidence>
<dbReference type="OrthoDB" id="9783047at2"/>
<feature type="compositionally biased region" description="Low complexity" evidence="7">
    <location>
        <begin position="396"/>
        <end position="420"/>
    </location>
</feature>
<evidence type="ECO:0000256" key="3">
    <source>
        <dbReference type="ARBA" id="ARBA00022448"/>
    </source>
</evidence>
<comment type="subcellular location">
    <subcellularLocation>
        <location evidence="1">Cell membrane</location>
    </subcellularLocation>
</comment>
<evidence type="ECO:0000256" key="8">
    <source>
        <dbReference type="SAM" id="Phobius"/>
    </source>
</evidence>
<dbReference type="AlphaFoldDB" id="A0A1V2H7H3"/>
<dbReference type="InterPro" id="IPR058625">
    <property type="entry name" value="MdtA-like_BSH"/>
</dbReference>
<keyword evidence="8" id="KW-0812">Transmembrane</keyword>
<feature type="compositionally biased region" description="Gly residues" evidence="7">
    <location>
        <begin position="42"/>
        <end position="53"/>
    </location>
</feature>
<dbReference type="Pfam" id="PF25917">
    <property type="entry name" value="BSH_RND"/>
    <property type="match status" value="1"/>
</dbReference>
<keyword evidence="5" id="KW-0997">Cell inner membrane</keyword>
<evidence type="ECO:0000259" key="12">
    <source>
        <dbReference type="Pfam" id="PF25967"/>
    </source>
</evidence>
<dbReference type="Pfam" id="PF25876">
    <property type="entry name" value="HH_MFP_RND"/>
    <property type="match status" value="1"/>
</dbReference>
<keyword evidence="6 8" id="KW-0472">Membrane</keyword>
<evidence type="ECO:0000256" key="5">
    <source>
        <dbReference type="ARBA" id="ARBA00022519"/>
    </source>
</evidence>
<dbReference type="SUPFAM" id="SSF111369">
    <property type="entry name" value="HlyD-like secretion proteins"/>
    <property type="match status" value="1"/>
</dbReference>
<evidence type="ECO:0000256" key="2">
    <source>
        <dbReference type="ARBA" id="ARBA00009477"/>
    </source>
</evidence>
<dbReference type="Gene3D" id="2.40.30.170">
    <property type="match status" value="1"/>
</dbReference>
<dbReference type="InterPro" id="IPR058624">
    <property type="entry name" value="MdtA-like_HH"/>
</dbReference>
<keyword evidence="3" id="KW-0813">Transport</keyword>
<evidence type="ECO:0000259" key="10">
    <source>
        <dbReference type="Pfam" id="PF25917"/>
    </source>
</evidence>
<dbReference type="InterPro" id="IPR006143">
    <property type="entry name" value="RND_pump_MFP"/>
</dbReference>
<accession>A0A1V2H7H3</accession>
<feature type="region of interest" description="Disordered" evidence="7">
    <location>
        <begin position="34"/>
        <end position="53"/>
    </location>
</feature>
<dbReference type="EMBL" id="MLCO01000020">
    <property type="protein sequence ID" value="ONG58272.1"/>
    <property type="molecule type" value="Genomic_DNA"/>
</dbReference>
<protein>
    <submittedName>
        <fullName evidence="13">Uncharacterized protein</fullName>
    </submittedName>
</protein>
<feature type="domain" description="Multidrug resistance protein MdtA-like C-terminal permuted SH3" evidence="12">
    <location>
        <begin position="325"/>
        <end position="386"/>
    </location>
</feature>
<reference evidence="13 14" key="1">
    <citation type="submission" date="2016-10" db="EMBL/GenBank/DDBJ databases">
        <title>Draft Genome sequence of Roseomonas sp. strain M3.</title>
        <authorList>
            <person name="Subhash Y."/>
            <person name="Lee S."/>
        </authorList>
    </citation>
    <scope>NUCLEOTIDE SEQUENCE [LARGE SCALE GENOMIC DNA]</scope>
    <source>
        <strain evidence="13 14">M3</strain>
    </source>
</reference>
<evidence type="ECO:0000313" key="14">
    <source>
        <dbReference type="Proteomes" id="UP000188879"/>
    </source>
</evidence>
<evidence type="ECO:0000259" key="11">
    <source>
        <dbReference type="Pfam" id="PF25944"/>
    </source>
</evidence>
<dbReference type="PANTHER" id="PTHR30469">
    <property type="entry name" value="MULTIDRUG RESISTANCE PROTEIN MDTA"/>
    <property type="match status" value="1"/>
</dbReference>
<feature type="region of interest" description="Disordered" evidence="7">
    <location>
        <begin position="390"/>
        <end position="438"/>
    </location>
</feature>